<dbReference type="Gene3D" id="1.10.3720.10">
    <property type="entry name" value="MetI-like"/>
    <property type="match status" value="1"/>
</dbReference>
<dbReference type="InterPro" id="IPR043429">
    <property type="entry name" value="ArtM/GltK/GlnP/TcyL/YhdX-like"/>
</dbReference>
<sequence>MELDFIFMKEQIPLFVKASILTLQIALLGIAGSVLLGIVNSIILYYKIKILNKVVAVYVEVSRNTPLLIQIFFLYFGLPALGIKLSNYTCALTGIIFLGGSYMTEAFRAGLESIEKVQIESGLSIGLSRRQLMRYVIFPQAFRIALPATGANFIFLLKETSVVSAISVAELLYTTNSLIAIYYKTYEMLFLLVISYFILIGPLSFILYITERRMKYD</sequence>
<dbReference type="InterPro" id="IPR000515">
    <property type="entry name" value="MetI-like"/>
</dbReference>
<dbReference type="NCBIfam" id="TIGR01726">
    <property type="entry name" value="HEQRo_perm_3TM"/>
    <property type="match status" value="1"/>
</dbReference>
<evidence type="ECO:0000256" key="9">
    <source>
        <dbReference type="RuleBase" id="RU363032"/>
    </source>
</evidence>
<evidence type="ECO:0000256" key="6">
    <source>
        <dbReference type="ARBA" id="ARBA00022970"/>
    </source>
</evidence>
<evidence type="ECO:0000256" key="5">
    <source>
        <dbReference type="ARBA" id="ARBA00022692"/>
    </source>
</evidence>
<accession>D1AI17</accession>
<dbReference type="PROSITE" id="PS50928">
    <property type="entry name" value="ABC_TM1"/>
    <property type="match status" value="1"/>
</dbReference>
<dbReference type="PANTHER" id="PTHR30614">
    <property type="entry name" value="MEMBRANE COMPONENT OF AMINO ACID ABC TRANSPORTER"/>
    <property type="match status" value="1"/>
</dbReference>
<keyword evidence="4" id="KW-1003">Cell membrane</keyword>
<dbReference type="eggNOG" id="COG0765">
    <property type="taxonomic scope" value="Bacteria"/>
</dbReference>
<evidence type="ECO:0000313" key="12">
    <source>
        <dbReference type="Proteomes" id="UP000000845"/>
    </source>
</evidence>
<gene>
    <name evidence="11" type="ordered locus">Sterm_1542</name>
</gene>
<comment type="similarity">
    <text evidence="2">Belongs to the binding-protein-dependent transport system permease family. HisMQ subfamily.</text>
</comment>
<dbReference type="GO" id="GO:0022857">
    <property type="term" value="F:transmembrane transporter activity"/>
    <property type="evidence" value="ECO:0007669"/>
    <property type="project" value="InterPro"/>
</dbReference>
<feature type="domain" description="ABC transmembrane type-1" evidence="10">
    <location>
        <begin position="19"/>
        <end position="207"/>
    </location>
</feature>
<evidence type="ECO:0000256" key="2">
    <source>
        <dbReference type="ARBA" id="ARBA00010072"/>
    </source>
</evidence>
<feature type="transmembrane region" description="Helical" evidence="9">
    <location>
        <begin position="91"/>
        <end position="111"/>
    </location>
</feature>
<evidence type="ECO:0000313" key="11">
    <source>
        <dbReference type="EMBL" id="ACZ08401.1"/>
    </source>
</evidence>
<organism evidence="11 12">
    <name type="scientific">Sebaldella termitidis (strain ATCC 33386 / NCTC 11300)</name>
    <dbReference type="NCBI Taxonomy" id="526218"/>
    <lineage>
        <taxon>Bacteria</taxon>
        <taxon>Fusobacteriati</taxon>
        <taxon>Fusobacteriota</taxon>
        <taxon>Fusobacteriia</taxon>
        <taxon>Fusobacteriales</taxon>
        <taxon>Leptotrichiaceae</taxon>
        <taxon>Sebaldella</taxon>
    </lineage>
</organism>
<keyword evidence="7 9" id="KW-1133">Transmembrane helix</keyword>
<dbReference type="HOGENOM" id="CLU_019602_1_0_0"/>
<evidence type="ECO:0000256" key="4">
    <source>
        <dbReference type="ARBA" id="ARBA00022475"/>
    </source>
</evidence>
<dbReference type="AlphaFoldDB" id="D1AI17"/>
<dbReference type="PANTHER" id="PTHR30614:SF37">
    <property type="entry name" value="AMINO-ACID ABC TRANSPORTER PERMEASE PROTEIN YHDX-RELATED"/>
    <property type="match status" value="1"/>
</dbReference>
<evidence type="ECO:0000256" key="1">
    <source>
        <dbReference type="ARBA" id="ARBA00004651"/>
    </source>
</evidence>
<dbReference type="InterPro" id="IPR010065">
    <property type="entry name" value="AA_ABC_transptr_permease_3TM"/>
</dbReference>
<dbReference type="STRING" id="526218.Sterm_1542"/>
<evidence type="ECO:0000259" key="10">
    <source>
        <dbReference type="PROSITE" id="PS50928"/>
    </source>
</evidence>
<dbReference type="GO" id="GO:0043190">
    <property type="term" value="C:ATP-binding cassette (ABC) transporter complex"/>
    <property type="evidence" value="ECO:0007669"/>
    <property type="project" value="InterPro"/>
</dbReference>
<keyword evidence="12" id="KW-1185">Reference proteome</keyword>
<reference evidence="11 12" key="2">
    <citation type="journal article" date="2010" name="Stand. Genomic Sci.">
        <title>Complete genome sequence of Sebaldella termitidis type strain (NCTC 11300).</title>
        <authorList>
            <person name="Harmon-Smith M."/>
            <person name="Celia L."/>
            <person name="Chertkov O."/>
            <person name="Lapidus A."/>
            <person name="Copeland A."/>
            <person name="Glavina Del Rio T."/>
            <person name="Nolan M."/>
            <person name="Lucas S."/>
            <person name="Tice H."/>
            <person name="Cheng J.F."/>
            <person name="Han C."/>
            <person name="Detter J.C."/>
            <person name="Bruce D."/>
            <person name="Goodwin L."/>
            <person name="Pitluck S."/>
            <person name="Pati A."/>
            <person name="Liolios K."/>
            <person name="Ivanova N."/>
            <person name="Mavromatis K."/>
            <person name="Mikhailova N."/>
            <person name="Chen A."/>
            <person name="Palaniappan K."/>
            <person name="Land M."/>
            <person name="Hauser L."/>
            <person name="Chang Y.J."/>
            <person name="Jeffries C.D."/>
            <person name="Brettin T."/>
            <person name="Goker M."/>
            <person name="Beck B."/>
            <person name="Bristow J."/>
            <person name="Eisen J.A."/>
            <person name="Markowitz V."/>
            <person name="Hugenholtz P."/>
            <person name="Kyrpides N.C."/>
            <person name="Klenk H.P."/>
            <person name="Chen F."/>
        </authorList>
    </citation>
    <scope>NUCLEOTIDE SEQUENCE [LARGE SCALE GENOMIC DNA]</scope>
    <source>
        <strain evidence="12">ATCC 33386 / NCTC 11300</strain>
    </source>
</reference>
<evidence type="ECO:0000256" key="8">
    <source>
        <dbReference type="ARBA" id="ARBA00023136"/>
    </source>
</evidence>
<dbReference type="SUPFAM" id="SSF161098">
    <property type="entry name" value="MetI-like"/>
    <property type="match status" value="1"/>
</dbReference>
<dbReference type="Pfam" id="PF00528">
    <property type="entry name" value="BPD_transp_1"/>
    <property type="match status" value="1"/>
</dbReference>
<dbReference type="CDD" id="cd06261">
    <property type="entry name" value="TM_PBP2"/>
    <property type="match status" value="1"/>
</dbReference>
<feature type="transmembrane region" description="Helical" evidence="9">
    <location>
        <begin position="20"/>
        <end position="46"/>
    </location>
</feature>
<keyword evidence="3 9" id="KW-0813">Transport</keyword>
<evidence type="ECO:0000256" key="7">
    <source>
        <dbReference type="ARBA" id="ARBA00022989"/>
    </source>
</evidence>
<feature type="transmembrane region" description="Helical" evidence="9">
    <location>
        <begin position="189"/>
        <end position="209"/>
    </location>
</feature>
<dbReference type="RefSeq" id="WP_012860997.1">
    <property type="nucleotide sequence ID" value="NC_013517.1"/>
</dbReference>
<feature type="transmembrane region" description="Helical" evidence="9">
    <location>
        <begin position="162"/>
        <end position="182"/>
    </location>
</feature>
<reference evidence="12" key="1">
    <citation type="submission" date="2009-09" db="EMBL/GenBank/DDBJ databases">
        <title>The complete chromosome of Sebaldella termitidis ATCC 33386.</title>
        <authorList>
            <consortium name="US DOE Joint Genome Institute (JGI-PGF)"/>
            <person name="Lucas S."/>
            <person name="Copeland A."/>
            <person name="Lapidus A."/>
            <person name="Glavina del Rio T."/>
            <person name="Dalin E."/>
            <person name="Tice H."/>
            <person name="Bruce D."/>
            <person name="Goodwin L."/>
            <person name="Pitluck S."/>
            <person name="Kyrpides N."/>
            <person name="Mavromatis K."/>
            <person name="Ivanova N."/>
            <person name="Mikhailova N."/>
            <person name="Sims D."/>
            <person name="Meincke L."/>
            <person name="Brettin T."/>
            <person name="Detter J.C."/>
            <person name="Han C."/>
            <person name="Larimer F."/>
            <person name="Land M."/>
            <person name="Hauser L."/>
            <person name="Markowitz V."/>
            <person name="Cheng J.F."/>
            <person name="Hugenholtz P."/>
            <person name="Woyke T."/>
            <person name="Wu D."/>
            <person name="Eisen J.A."/>
        </authorList>
    </citation>
    <scope>NUCLEOTIDE SEQUENCE [LARGE SCALE GENOMIC DNA]</scope>
    <source>
        <strain evidence="12">ATCC 33386 / NCTC 11300</strain>
    </source>
</reference>
<comment type="subcellular location">
    <subcellularLocation>
        <location evidence="1 9">Cell membrane</location>
        <topology evidence="1 9">Multi-pass membrane protein</topology>
    </subcellularLocation>
</comment>
<dbReference type="GO" id="GO:0006865">
    <property type="term" value="P:amino acid transport"/>
    <property type="evidence" value="ECO:0007669"/>
    <property type="project" value="UniProtKB-KW"/>
</dbReference>
<feature type="transmembrane region" description="Helical" evidence="9">
    <location>
        <begin position="132"/>
        <end position="156"/>
    </location>
</feature>
<keyword evidence="6" id="KW-0029">Amino-acid transport</keyword>
<dbReference type="InterPro" id="IPR035906">
    <property type="entry name" value="MetI-like_sf"/>
</dbReference>
<dbReference type="KEGG" id="str:Sterm_1542"/>
<dbReference type="EMBL" id="CP001739">
    <property type="protein sequence ID" value="ACZ08401.1"/>
    <property type="molecule type" value="Genomic_DNA"/>
</dbReference>
<protein>
    <submittedName>
        <fullName evidence="11">Polar amino acid ABC transporter, inner membrane subunit</fullName>
    </submittedName>
</protein>
<evidence type="ECO:0000256" key="3">
    <source>
        <dbReference type="ARBA" id="ARBA00022448"/>
    </source>
</evidence>
<keyword evidence="8 9" id="KW-0472">Membrane</keyword>
<dbReference type="Proteomes" id="UP000000845">
    <property type="component" value="Chromosome"/>
</dbReference>
<proteinExistence type="inferred from homology"/>
<keyword evidence="5 9" id="KW-0812">Transmembrane</keyword>
<name>D1AI17_SEBTE</name>